<gene>
    <name evidence="2" type="ORF">Cvel_25624</name>
</gene>
<evidence type="ECO:0000256" key="1">
    <source>
        <dbReference type="SAM" id="MobiDB-lite"/>
    </source>
</evidence>
<reference evidence="2" key="1">
    <citation type="submission" date="2014-11" db="EMBL/GenBank/DDBJ databases">
        <authorList>
            <person name="Otto D Thomas"/>
            <person name="Naeem Raeece"/>
        </authorList>
    </citation>
    <scope>NUCLEOTIDE SEQUENCE</scope>
</reference>
<feature type="compositionally biased region" description="Low complexity" evidence="1">
    <location>
        <begin position="381"/>
        <end position="417"/>
    </location>
</feature>
<feature type="compositionally biased region" description="Basic and acidic residues" evidence="1">
    <location>
        <begin position="307"/>
        <end position="334"/>
    </location>
</feature>
<feature type="compositionally biased region" description="Polar residues" evidence="1">
    <location>
        <begin position="556"/>
        <end position="566"/>
    </location>
</feature>
<dbReference type="EMBL" id="CDMZ01002124">
    <property type="protein sequence ID" value="CEM40881.1"/>
    <property type="molecule type" value="Genomic_DNA"/>
</dbReference>
<feature type="region of interest" description="Disordered" evidence="1">
    <location>
        <begin position="26"/>
        <end position="58"/>
    </location>
</feature>
<organism evidence="2">
    <name type="scientific">Chromera velia CCMP2878</name>
    <dbReference type="NCBI Taxonomy" id="1169474"/>
    <lineage>
        <taxon>Eukaryota</taxon>
        <taxon>Sar</taxon>
        <taxon>Alveolata</taxon>
        <taxon>Colpodellida</taxon>
        <taxon>Chromeraceae</taxon>
        <taxon>Chromera</taxon>
    </lineage>
</organism>
<dbReference type="AlphaFoldDB" id="A0A0G4HA41"/>
<feature type="compositionally biased region" description="Basic and acidic residues" evidence="1">
    <location>
        <begin position="26"/>
        <end position="48"/>
    </location>
</feature>
<dbReference type="VEuPathDB" id="CryptoDB:Cvel_25624"/>
<evidence type="ECO:0000313" key="2">
    <source>
        <dbReference type="EMBL" id="CEM40881.1"/>
    </source>
</evidence>
<sequence>MSFSEEFLLGILETAAKSFTAYRGEEDCGDGGRDGHVDGDPVGDRDGELQGGGEKSGESDWCLEDLLALCETLLEVSASKESAETLQRHGLVEILALGGSRLCAGSRVTESVAGILANLVSHASVLECVLGRNSVGWSQGEGVDRLGLLLDTCEHFLSASGHDAFAVQQVLRLQVAILSGLSSLSKGQIFLSGRQVVERLLCPAFLSEVLFVLWSSLRAGVVQMAADFFSMAVVTAFAYPSSSSCPVEGPDIPVGEEENVSKGKKRERTFTEAEEGEGAAHEGEREEEGDATNGTGDSTERGKKKTKREEKVKEPASEGEIGKMPKTEETDQRVKSLPEQLAELNIFKVALFRLAEMVSVRDTLQQWKRCPDDDQPRHHPVGGTSNEGAGTGSSSSSANASASVAPALSSSLSTSLPTDKKGAEDSNHRLIGETSRSDHDGESATEEEGGGCGGLGEVAADEEERQHIGDAVAALCRLLENLLCLYDVGTVGWRERKKNLPAVVCCLTRAIEKCSCESELALGGRDDVTLALVSLLVSVIDEESEEGSGRSAVAETGSQRETNRSLQARGPEEDGPDESAESISCLISTEIKKGGATVLDAVLDARAEATESSEIKALSRLLSLCDPSVLSQEKYKNALDDLHERERALSSPST</sequence>
<feature type="region of interest" description="Disordered" evidence="1">
    <location>
        <begin position="546"/>
        <end position="580"/>
    </location>
</feature>
<feature type="region of interest" description="Disordered" evidence="1">
    <location>
        <begin position="369"/>
        <end position="456"/>
    </location>
</feature>
<protein>
    <submittedName>
        <fullName evidence="2">Uncharacterized protein</fullName>
    </submittedName>
</protein>
<feature type="region of interest" description="Disordered" evidence="1">
    <location>
        <begin position="243"/>
        <end position="334"/>
    </location>
</feature>
<accession>A0A0G4HA41</accession>
<feature type="compositionally biased region" description="Basic and acidic residues" evidence="1">
    <location>
        <begin position="418"/>
        <end position="442"/>
    </location>
</feature>
<name>A0A0G4HA41_9ALVE</name>
<proteinExistence type="predicted"/>